<feature type="transmembrane region" description="Helical" evidence="2">
    <location>
        <begin position="46"/>
        <end position="69"/>
    </location>
</feature>
<keyword evidence="2" id="KW-0472">Membrane</keyword>
<dbReference type="Proteomes" id="UP000269597">
    <property type="component" value="Unassembled WGS sequence"/>
</dbReference>
<proteinExistence type="predicted"/>
<keyword evidence="2" id="KW-1133">Transmembrane helix</keyword>
<feature type="transmembrane region" description="Helical" evidence="2">
    <location>
        <begin position="81"/>
        <end position="108"/>
    </location>
</feature>
<accession>A0A3R9RNM7</accession>
<evidence type="ECO:0000256" key="1">
    <source>
        <dbReference type="SAM" id="MobiDB-lite"/>
    </source>
</evidence>
<evidence type="ECO:0000256" key="2">
    <source>
        <dbReference type="SAM" id="Phobius"/>
    </source>
</evidence>
<dbReference type="NCBIfam" id="NF033631">
    <property type="entry name" value="SLATT_5"/>
    <property type="match status" value="1"/>
</dbReference>
<gene>
    <name evidence="4" type="ORF">EA722_18225</name>
</gene>
<dbReference type="InterPro" id="IPR041115">
    <property type="entry name" value="SLATT_5"/>
</dbReference>
<dbReference type="RefSeq" id="WP_125565043.1">
    <property type="nucleotide sequence ID" value="NZ_BKDD01000009.1"/>
</dbReference>
<feature type="region of interest" description="Disordered" evidence="1">
    <location>
        <begin position="174"/>
        <end position="211"/>
    </location>
</feature>
<protein>
    <submittedName>
        <fullName evidence="4">SLATT domain-containing protein</fullName>
    </submittedName>
</protein>
<reference evidence="4 5" key="1">
    <citation type="submission" date="2018-10" db="EMBL/GenBank/DDBJ databases">
        <title>GWAS and RNA-Seq identify cryptic mechanisms of antimicrobial resistance in Acinetobacter baumannii.</title>
        <authorList>
            <person name="Sahl J.W."/>
        </authorList>
    </citation>
    <scope>NUCLEOTIDE SEQUENCE [LARGE SCALE GENOMIC DNA]</scope>
    <source>
        <strain evidence="4 5">TG31299</strain>
    </source>
</reference>
<evidence type="ECO:0000313" key="4">
    <source>
        <dbReference type="EMBL" id="RSP69504.1"/>
    </source>
</evidence>
<evidence type="ECO:0000259" key="3">
    <source>
        <dbReference type="Pfam" id="PF18160"/>
    </source>
</evidence>
<dbReference type="EMBL" id="RFBY01000104">
    <property type="protein sequence ID" value="RSP69504.1"/>
    <property type="molecule type" value="Genomic_DNA"/>
</dbReference>
<feature type="domain" description="SMODS and SLOG-associating 2TM effector" evidence="3">
    <location>
        <begin position="24"/>
        <end position="169"/>
    </location>
</feature>
<organism evidence="4 5">
    <name type="scientific">Acinetobacter baumannii</name>
    <dbReference type="NCBI Taxonomy" id="470"/>
    <lineage>
        <taxon>Bacteria</taxon>
        <taxon>Pseudomonadati</taxon>
        <taxon>Pseudomonadota</taxon>
        <taxon>Gammaproteobacteria</taxon>
        <taxon>Moraxellales</taxon>
        <taxon>Moraxellaceae</taxon>
        <taxon>Acinetobacter</taxon>
        <taxon>Acinetobacter calcoaceticus/baumannii complex</taxon>
    </lineage>
</organism>
<feature type="transmembrane region" description="Helical" evidence="2">
    <location>
        <begin position="227"/>
        <end position="251"/>
    </location>
</feature>
<name>A0A3R9RNM7_ACIBA</name>
<dbReference type="AlphaFoldDB" id="A0A3R9RNM7"/>
<evidence type="ECO:0000313" key="5">
    <source>
        <dbReference type="Proteomes" id="UP000269597"/>
    </source>
</evidence>
<keyword evidence="2" id="KW-0812">Transmembrane</keyword>
<dbReference type="Pfam" id="PF18160">
    <property type="entry name" value="SLATT_5"/>
    <property type="match status" value="1"/>
</dbReference>
<comment type="caution">
    <text evidence="4">The sequence shown here is derived from an EMBL/GenBank/DDBJ whole genome shotgun (WGS) entry which is preliminary data.</text>
</comment>
<sequence>MNQNVTNLEKLSDTSEYAKYRKLAKKHLRTMTITADARFEASKRLVLINSTCFLTTTIASLGLILIPLLDLAGINKIFSNITLGIVQIFLAVCVLVYSTAIGTANYLVRSKEYLQCGDRVKKIIDEFKVHLIDCELKESKPNLEKYMNDYRKALEGFENHEDIDYQHALNVYNGKNSSDGEEEPDSERTETGSDDETSQKDKNHKKDVKTQKSKNFISRPWNKVKPYLPFLIIGGFELLIISLMILSYLYFQARTFDSLLRIVIES</sequence>
<feature type="compositionally biased region" description="Basic and acidic residues" evidence="1">
    <location>
        <begin position="186"/>
        <end position="201"/>
    </location>
</feature>